<sequence length="46" mass="5485">MGLKDYFKSRKIYIWKETFAVVKSKKSLTDAFTNIQDKNEIKEITQ</sequence>
<accession>X1TXW7</accession>
<dbReference type="AlphaFoldDB" id="X1TXW7"/>
<comment type="caution">
    <text evidence="1">The sequence shown here is derived from an EMBL/GenBank/DDBJ whole genome shotgun (WGS) entry which is preliminary data.</text>
</comment>
<proteinExistence type="predicted"/>
<gene>
    <name evidence="1" type="ORF">S12H4_28805</name>
</gene>
<dbReference type="EMBL" id="BARW01016553">
    <property type="protein sequence ID" value="GAI92415.1"/>
    <property type="molecule type" value="Genomic_DNA"/>
</dbReference>
<protein>
    <submittedName>
        <fullName evidence="1">Uncharacterized protein</fullName>
    </submittedName>
</protein>
<reference evidence="1" key="1">
    <citation type="journal article" date="2014" name="Front. Microbiol.">
        <title>High frequency of phylogenetically diverse reductive dehalogenase-homologous genes in deep subseafloor sedimentary metagenomes.</title>
        <authorList>
            <person name="Kawai M."/>
            <person name="Futagami T."/>
            <person name="Toyoda A."/>
            <person name="Takaki Y."/>
            <person name="Nishi S."/>
            <person name="Hori S."/>
            <person name="Arai W."/>
            <person name="Tsubouchi T."/>
            <person name="Morono Y."/>
            <person name="Uchiyama I."/>
            <person name="Ito T."/>
            <person name="Fujiyama A."/>
            <person name="Inagaki F."/>
            <person name="Takami H."/>
        </authorList>
    </citation>
    <scope>NUCLEOTIDE SEQUENCE</scope>
    <source>
        <strain evidence="1">Expedition CK06-06</strain>
    </source>
</reference>
<name>X1TXW7_9ZZZZ</name>
<evidence type="ECO:0000313" key="1">
    <source>
        <dbReference type="EMBL" id="GAI92415.1"/>
    </source>
</evidence>
<organism evidence="1">
    <name type="scientific">marine sediment metagenome</name>
    <dbReference type="NCBI Taxonomy" id="412755"/>
    <lineage>
        <taxon>unclassified sequences</taxon>
        <taxon>metagenomes</taxon>
        <taxon>ecological metagenomes</taxon>
    </lineage>
</organism>